<name>V5EW58_KALBG</name>
<dbReference type="InterPro" id="IPR001365">
    <property type="entry name" value="A_deaminase_dom"/>
</dbReference>
<keyword evidence="4" id="KW-0378">Hydrolase</keyword>
<dbReference type="InterPro" id="IPR032466">
    <property type="entry name" value="Metal_Hydrolase"/>
</dbReference>
<dbReference type="GO" id="GO:0009117">
    <property type="term" value="P:nucleotide metabolic process"/>
    <property type="evidence" value="ECO:0007669"/>
    <property type="project" value="UniProtKB-KW"/>
</dbReference>
<evidence type="ECO:0000256" key="6">
    <source>
        <dbReference type="ARBA" id="ARBA00023080"/>
    </source>
</evidence>
<sequence length="359" mass="39456">MSMEADPSARRARFVRDLPKLELHAHLNGSIRRSTLLSLAASHGIDPSSAQILTRWPSTLSEAFSVFTVIHSCVTTLSDVERIAFEVGEDMASDGVVYAEIRSTPRAMEGGSLDDYVRAVLRGFGRYRLTSGVEGVVLRLILSIDRAKHTAADAQDIVDLATAHRLAGVVGIDLSGDPTKGEFLTFLPALQRARSLGLKITLHAGEVANTDTEMSAMLDFHPDRFGHCCFVSDDNLKRLTQSRVPIELCLTSNLLSNSVGSAEEHHFGLHHANGTVCCISTDDSGVFGSPLSNEFALVMDAFALDERQAFELAKRTLEAVFLPTSDPGTEATEEERRDWSVRQRVRAAFDAFHRTWDWE</sequence>
<dbReference type="GeneID" id="27420652"/>
<evidence type="ECO:0000256" key="4">
    <source>
        <dbReference type="ARBA" id="ARBA00022801"/>
    </source>
</evidence>
<proteinExistence type="inferred from homology"/>
<evidence type="ECO:0000256" key="7">
    <source>
        <dbReference type="ARBA" id="ARBA00048787"/>
    </source>
</evidence>
<gene>
    <name evidence="9" type="ORF">PSEUBRA_SCAF3g04037</name>
</gene>
<comment type="similarity">
    <text evidence="2">Belongs to the metallo-dependent hydrolases superfamily. Adenosine and AMP deaminases family.</text>
</comment>
<dbReference type="GO" id="GO:0046872">
    <property type="term" value="F:metal ion binding"/>
    <property type="evidence" value="ECO:0007669"/>
    <property type="project" value="UniProtKB-KW"/>
</dbReference>
<dbReference type="GO" id="GO:0004000">
    <property type="term" value="F:adenosine deaminase activity"/>
    <property type="evidence" value="ECO:0007669"/>
    <property type="project" value="TreeGrafter"/>
</dbReference>
<dbReference type="HOGENOM" id="CLU_039228_3_0_1"/>
<dbReference type="SUPFAM" id="SSF51556">
    <property type="entry name" value="Metallo-dependent hydrolases"/>
    <property type="match status" value="1"/>
</dbReference>
<dbReference type="OMA" id="RPQFKPY"/>
<reference evidence="10" key="1">
    <citation type="journal article" date="2013" name="Genome Announc.">
        <title>Draft genome sequence of Pseudozyma brasiliensis sp. nov. strain GHG001, a high producer of endo-1,4-xylanase isolated from an insect pest of sugarcane.</title>
        <authorList>
            <person name="Oliveira J.V.D.C."/>
            <person name="dos Santos R.A.C."/>
            <person name="Borges T.A."/>
            <person name="Riano-Pachon D.M."/>
            <person name="Goldman G.H."/>
        </authorList>
    </citation>
    <scope>NUCLEOTIDE SEQUENCE [LARGE SCALE GENOMIC DNA]</scope>
    <source>
        <strain evidence="10">GHG001</strain>
    </source>
</reference>
<dbReference type="OrthoDB" id="272271at2759"/>
<dbReference type="Proteomes" id="UP000019377">
    <property type="component" value="Unassembled WGS sequence"/>
</dbReference>
<dbReference type="PANTHER" id="PTHR11409">
    <property type="entry name" value="ADENOSINE DEAMINASE"/>
    <property type="match status" value="1"/>
</dbReference>
<feature type="domain" description="Adenosine deaminase" evidence="8">
    <location>
        <begin position="19"/>
        <end position="324"/>
    </location>
</feature>
<dbReference type="eggNOG" id="KOG1097">
    <property type="taxonomic scope" value="Eukaryota"/>
</dbReference>
<keyword evidence="10" id="KW-1185">Reference proteome</keyword>
<evidence type="ECO:0000256" key="1">
    <source>
        <dbReference type="ARBA" id="ARBA00001947"/>
    </source>
</evidence>
<organism evidence="9 10">
    <name type="scientific">Kalmanozyma brasiliensis (strain GHG001)</name>
    <name type="common">Yeast</name>
    <name type="synonym">Pseudozyma brasiliensis</name>
    <dbReference type="NCBI Taxonomy" id="1365824"/>
    <lineage>
        <taxon>Eukaryota</taxon>
        <taxon>Fungi</taxon>
        <taxon>Dikarya</taxon>
        <taxon>Basidiomycota</taxon>
        <taxon>Ustilaginomycotina</taxon>
        <taxon>Ustilaginomycetes</taxon>
        <taxon>Ustilaginales</taxon>
        <taxon>Ustilaginaceae</taxon>
        <taxon>Kalmanozyma</taxon>
    </lineage>
</organism>
<keyword evidence="6" id="KW-0546">Nucleotide metabolism</keyword>
<evidence type="ECO:0000256" key="5">
    <source>
        <dbReference type="ARBA" id="ARBA00022833"/>
    </source>
</evidence>
<dbReference type="InterPro" id="IPR006330">
    <property type="entry name" value="Ado/ade_deaminase"/>
</dbReference>
<dbReference type="GO" id="GO:0046103">
    <property type="term" value="P:inosine biosynthetic process"/>
    <property type="evidence" value="ECO:0007669"/>
    <property type="project" value="TreeGrafter"/>
</dbReference>
<comment type="catalytic activity">
    <reaction evidence="7">
        <text>N(6)-methyl-AMP + H2O + H(+) = IMP + methylamine</text>
        <dbReference type="Rhea" id="RHEA:16001"/>
        <dbReference type="ChEBI" id="CHEBI:15377"/>
        <dbReference type="ChEBI" id="CHEBI:15378"/>
        <dbReference type="ChEBI" id="CHEBI:58053"/>
        <dbReference type="ChEBI" id="CHEBI:59338"/>
        <dbReference type="ChEBI" id="CHEBI:144842"/>
    </reaction>
    <physiologicalReaction direction="left-to-right" evidence="7">
        <dbReference type="Rhea" id="RHEA:16002"/>
    </physiologicalReaction>
</comment>
<keyword evidence="5" id="KW-0862">Zinc</keyword>
<evidence type="ECO:0000313" key="9">
    <source>
        <dbReference type="EMBL" id="EST06519.1"/>
    </source>
</evidence>
<protein>
    <recommendedName>
        <fullName evidence="8">Adenosine deaminase domain-containing protein</fullName>
    </recommendedName>
</protein>
<dbReference type="Pfam" id="PF00962">
    <property type="entry name" value="A_deaminase"/>
    <property type="match status" value="1"/>
</dbReference>
<dbReference type="EMBL" id="KI545873">
    <property type="protein sequence ID" value="EST06519.1"/>
    <property type="molecule type" value="Genomic_DNA"/>
</dbReference>
<accession>V5EW58</accession>
<dbReference type="Gene3D" id="3.20.20.140">
    <property type="entry name" value="Metal-dependent hydrolases"/>
    <property type="match status" value="1"/>
</dbReference>
<evidence type="ECO:0000256" key="3">
    <source>
        <dbReference type="ARBA" id="ARBA00022723"/>
    </source>
</evidence>
<evidence type="ECO:0000259" key="8">
    <source>
        <dbReference type="Pfam" id="PF00962"/>
    </source>
</evidence>
<comment type="cofactor">
    <cofactor evidence="1">
        <name>Zn(2+)</name>
        <dbReference type="ChEBI" id="CHEBI:29105"/>
    </cofactor>
</comment>
<dbReference type="STRING" id="1365824.V5EW58"/>
<evidence type="ECO:0000313" key="10">
    <source>
        <dbReference type="Proteomes" id="UP000019377"/>
    </source>
</evidence>
<dbReference type="PANTHER" id="PTHR11409:SF42">
    <property type="entry name" value="ADENOSINE DEAMINASE-LIKE PROTEIN"/>
    <property type="match status" value="1"/>
</dbReference>
<evidence type="ECO:0000256" key="2">
    <source>
        <dbReference type="ARBA" id="ARBA00006676"/>
    </source>
</evidence>
<keyword evidence="3" id="KW-0479">Metal-binding</keyword>
<dbReference type="RefSeq" id="XP_016291508.1">
    <property type="nucleotide sequence ID" value="XM_016437974.1"/>
</dbReference>
<dbReference type="AlphaFoldDB" id="V5EW58"/>
<dbReference type="GO" id="GO:0006154">
    <property type="term" value="P:adenosine catabolic process"/>
    <property type="evidence" value="ECO:0007669"/>
    <property type="project" value="TreeGrafter"/>
</dbReference>